<protein>
    <recommendedName>
        <fullName evidence="4">Dephospho-CoA kinase domain-containing protein</fullName>
    </recommendedName>
</protein>
<keyword evidence="5" id="KW-0472">Membrane</keyword>
<evidence type="ECO:0000256" key="2">
    <source>
        <dbReference type="ARBA" id="ARBA00022741"/>
    </source>
</evidence>
<dbReference type="HAMAP" id="MF_00376">
    <property type="entry name" value="Dephospho_CoA_kinase"/>
    <property type="match status" value="1"/>
</dbReference>
<comment type="similarity">
    <text evidence="1">Belongs to the CoaE family.</text>
</comment>
<evidence type="ECO:0000313" key="6">
    <source>
        <dbReference type="EMBL" id="CEK52254.1"/>
    </source>
</evidence>
<dbReference type="PANTHER" id="PTHR10695:SF46">
    <property type="entry name" value="BIFUNCTIONAL COENZYME A SYNTHASE-RELATED"/>
    <property type="match status" value="1"/>
</dbReference>
<keyword evidence="3" id="KW-0067">ATP-binding</keyword>
<dbReference type="Pfam" id="PF01121">
    <property type="entry name" value="CoaE"/>
    <property type="match status" value="1"/>
</dbReference>
<dbReference type="SUPFAM" id="SSF52540">
    <property type="entry name" value="P-loop containing nucleoside triphosphate hydrolases"/>
    <property type="match status" value="1"/>
</dbReference>
<dbReference type="PROSITE" id="PS51219">
    <property type="entry name" value="DPCK"/>
    <property type="match status" value="1"/>
</dbReference>
<gene>
    <name evidence="6" type="primary">ORF16075</name>
</gene>
<dbReference type="GO" id="GO:0005524">
    <property type="term" value="F:ATP binding"/>
    <property type="evidence" value="ECO:0007669"/>
    <property type="project" value="UniProtKB-KW"/>
</dbReference>
<dbReference type="InterPro" id="IPR027417">
    <property type="entry name" value="P-loop_NTPase"/>
</dbReference>
<dbReference type="PANTHER" id="PTHR10695">
    <property type="entry name" value="DEPHOSPHO-COA KINASE-RELATED"/>
    <property type="match status" value="1"/>
</dbReference>
<reference evidence="6" key="1">
    <citation type="submission" date="2014-12" db="EMBL/GenBank/DDBJ databases">
        <title>Insight into the proteome of Arion vulgaris.</title>
        <authorList>
            <person name="Aradska J."/>
            <person name="Bulat T."/>
            <person name="Smidak R."/>
            <person name="Sarate P."/>
            <person name="Gangsoo J."/>
            <person name="Sialana F."/>
            <person name="Bilban M."/>
            <person name="Lubec G."/>
        </authorList>
    </citation>
    <scope>NUCLEOTIDE SEQUENCE</scope>
    <source>
        <tissue evidence="6">Skin</tissue>
    </source>
</reference>
<proteinExistence type="inferred from homology"/>
<dbReference type="AlphaFoldDB" id="A0A0B6Y7W8"/>
<dbReference type="NCBIfam" id="TIGR00152">
    <property type="entry name" value="dephospho-CoA kinase"/>
    <property type="match status" value="1"/>
</dbReference>
<organism evidence="6">
    <name type="scientific">Arion vulgaris</name>
    <dbReference type="NCBI Taxonomy" id="1028688"/>
    <lineage>
        <taxon>Eukaryota</taxon>
        <taxon>Metazoa</taxon>
        <taxon>Spiralia</taxon>
        <taxon>Lophotrochozoa</taxon>
        <taxon>Mollusca</taxon>
        <taxon>Gastropoda</taxon>
        <taxon>Heterobranchia</taxon>
        <taxon>Euthyneura</taxon>
        <taxon>Panpulmonata</taxon>
        <taxon>Eupulmonata</taxon>
        <taxon>Stylommatophora</taxon>
        <taxon>Helicina</taxon>
        <taxon>Arionoidea</taxon>
        <taxon>Arionidae</taxon>
        <taxon>Arion</taxon>
    </lineage>
</organism>
<evidence type="ECO:0000256" key="3">
    <source>
        <dbReference type="ARBA" id="ARBA00022840"/>
    </source>
</evidence>
<dbReference type="FunFam" id="3.40.50.300:FF:000485">
    <property type="entry name" value="Dephospho-CoA kinase CAB5"/>
    <property type="match status" value="1"/>
</dbReference>
<dbReference type="CDD" id="cd02022">
    <property type="entry name" value="DPCK"/>
    <property type="match status" value="1"/>
</dbReference>
<dbReference type="InterPro" id="IPR001977">
    <property type="entry name" value="Depp_CoAkinase"/>
</dbReference>
<dbReference type="GO" id="GO:0004140">
    <property type="term" value="F:dephospho-CoA kinase activity"/>
    <property type="evidence" value="ECO:0007669"/>
    <property type="project" value="InterPro"/>
</dbReference>
<keyword evidence="5" id="KW-0812">Transmembrane</keyword>
<dbReference type="Gene3D" id="3.40.50.300">
    <property type="entry name" value="P-loop containing nucleotide triphosphate hydrolases"/>
    <property type="match status" value="1"/>
</dbReference>
<sequence>MFLVGLTGGIASGKSTVTKFFQNELGCHCIDADLIARQVVAPGQKAYKKIREKFGDEVFHADGQLDRDKIGQIIFHEEDKRKLLNEIVHPAIQKQLLWQIFVCFLRGHKFVVLDIPLLFETKRLLPYISYTVVVFCHEEQQLNRLMERNSLSMDDAKARIKTQIPLPEKCKLATYVIDNSGSIEEAGEQVKAVYVKIQASSKHLFCRIGLLILIAAVVCGIISFF</sequence>
<dbReference type="GO" id="GO:0005737">
    <property type="term" value="C:cytoplasm"/>
    <property type="evidence" value="ECO:0007669"/>
    <property type="project" value="UniProtKB-ARBA"/>
</dbReference>
<dbReference type="GO" id="GO:0015937">
    <property type="term" value="P:coenzyme A biosynthetic process"/>
    <property type="evidence" value="ECO:0007669"/>
    <property type="project" value="InterPro"/>
</dbReference>
<feature type="transmembrane region" description="Helical" evidence="5">
    <location>
        <begin position="204"/>
        <end position="224"/>
    </location>
</feature>
<dbReference type="EMBL" id="HACG01005389">
    <property type="protein sequence ID" value="CEK52254.1"/>
    <property type="molecule type" value="Transcribed_RNA"/>
</dbReference>
<accession>A0A0B6Y7W8</accession>
<evidence type="ECO:0000256" key="5">
    <source>
        <dbReference type="SAM" id="Phobius"/>
    </source>
</evidence>
<evidence type="ECO:0000256" key="1">
    <source>
        <dbReference type="ARBA" id="ARBA00009018"/>
    </source>
</evidence>
<keyword evidence="5" id="KW-1133">Transmembrane helix</keyword>
<evidence type="ECO:0000256" key="4">
    <source>
        <dbReference type="ARBA" id="ARBA00044157"/>
    </source>
</evidence>
<keyword evidence="2" id="KW-0547">Nucleotide-binding</keyword>
<name>A0A0B6Y7W8_9EUPU</name>